<feature type="compositionally biased region" description="Polar residues" evidence="1">
    <location>
        <begin position="505"/>
        <end position="516"/>
    </location>
</feature>
<feature type="region of interest" description="Disordered" evidence="1">
    <location>
        <begin position="1026"/>
        <end position="1045"/>
    </location>
</feature>
<evidence type="ECO:0000256" key="2">
    <source>
        <dbReference type="SAM" id="Phobius"/>
    </source>
</evidence>
<feature type="region of interest" description="Disordered" evidence="1">
    <location>
        <begin position="384"/>
        <end position="642"/>
    </location>
</feature>
<feature type="compositionally biased region" description="Basic and acidic residues" evidence="1">
    <location>
        <begin position="472"/>
        <end position="484"/>
    </location>
</feature>
<feature type="region of interest" description="Disordered" evidence="1">
    <location>
        <begin position="2091"/>
        <end position="2112"/>
    </location>
</feature>
<feature type="region of interest" description="Disordered" evidence="1">
    <location>
        <begin position="2678"/>
        <end position="2715"/>
    </location>
</feature>
<keyword evidence="5" id="KW-1185">Reference proteome</keyword>
<gene>
    <name evidence="4" type="ORF">ACFSKW_24145</name>
</gene>
<feature type="region of interest" description="Disordered" evidence="1">
    <location>
        <begin position="1"/>
        <end position="22"/>
    </location>
</feature>
<keyword evidence="2" id="KW-0472">Membrane</keyword>
<evidence type="ECO:0000313" key="4">
    <source>
        <dbReference type="EMBL" id="MFD1934566.1"/>
    </source>
</evidence>
<feature type="compositionally biased region" description="Low complexity" evidence="1">
    <location>
        <begin position="410"/>
        <end position="435"/>
    </location>
</feature>
<feature type="region of interest" description="Disordered" evidence="1">
    <location>
        <begin position="2440"/>
        <end position="2468"/>
    </location>
</feature>
<protein>
    <recommendedName>
        <fullName evidence="3">Outer membrane channel protein CpnT-like N-terminal domain-containing protein</fullName>
    </recommendedName>
</protein>
<name>A0ABW4SZ52_9ACTN</name>
<feature type="compositionally biased region" description="Basic and acidic residues" evidence="1">
    <location>
        <begin position="1080"/>
        <end position="1127"/>
    </location>
</feature>
<feature type="domain" description="Outer membrane channel protein CpnT-like N-terminal" evidence="3">
    <location>
        <begin position="36"/>
        <end position="172"/>
    </location>
</feature>
<proteinExistence type="predicted"/>
<dbReference type="EMBL" id="JBHUFV010000035">
    <property type="protein sequence ID" value="MFD1934566.1"/>
    <property type="molecule type" value="Genomic_DNA"/>
</dbReference>
<evidence type="ECO:0000259" key="3">
    <source>
        <dbReference type="Pfam" id="PF25547"/>
    </source>
</evidence>
<keyword evidence="2" id="KW-1133">Transmembrane helix</keyword>
<dbReference type="Proteomes" id="UP001597368">
    <property type="component" value="Unassembled WGS sequence"/>
</dbReference>
<organism evidence="4 5">
    <name type="scientific">Nonomuraea mangrovi</name>
    <dbReference type="NCBI Taxonomy" id="2316207"/>
    <lineage>
        <taxon>Bacteria</taxon>
        <taxon>Bacillati</taxon>
        <taxon>Actinomycetota</taxon>
        <taxon>Actinomycetes</taxon>
        <taxon>Streptosporangiales</taxon>
        <taxon>Streptosporangiaceae</taxon>
        <taxon>Nonomuraea</taxon>
    </lineage>
</organism>
<dbReference type="Pfam" id="PF25547">
    <property type="entry name" value="WXG100_2"/>
    <property type="match status" value="1"/>
</dbReference>
<feature type="region of interest" description="Disordered" evidence="1">
    <location>
        <begin position="1672"/>
        <end position="1708"/>
    </location>
</feature>
<feature type="compositionally biased region" description="Polar residues" evidence="1">
    <location>
        <begin position="1"/>
        <end position="19"/>
    </location>
</feature>
<feature type="compositionally biased region" description="Low complexity" evidence="1">
    <location>
        <begin position="3085"/>
        <end position="3096"/>
    </location>
</feature>
<evidence type="ECO:0000313" key="5">
    <source>
        <dbReference type="Proteomes" id="UP001597368"/>
    </source>
</evidence>
<feature type="region of interest" description="Disordered" evidence="1">
    <location>
        <begin position="1078"/>
        <end position="1127"/>
    </location>
</feature>
<dbReference type="RefSeq" id="WP_379574653.1">
    <property type="nucleotide sequence ID" value="NZ_JBHUFV010000035.1"/>
</dbReference>
<feature type="transmembrane region" description="Helical" evidence="2">
    <location>
        <begin position="148"/>
        <end position="168"/>
    </location>
</feature>
<dbReference type="InterPro" id="IPR057746">
    <property type="entry name" value="CpnT-like_N"/>
</dbReference>
<feature type="compositionally biased region" description="Polar residues" evidence="1">
    <location>
        <begin position="2690"/>
        <end position="2702"/>
    </location>
</feature>
<feature type="compositionally biased region" description="Low complexity" evidence="1">
    <location>
        <begin position="543"/>
        <end position="574"/>
    </location>
</feature>
<keyword evidence="2" id="KW-0812">Transmembrane</keyword>
<feature type="region of interest" description="Disordered" evidence="1">
    <location>
        <begin position="2921"/>
        <end position="2943"/>
    </location>
</feature>
<evidence type="ECO:0000256" key="1">
    <source>
        <dbReference type="SAM" id="MobiDB-lite"/>
    </source>
</evidence>
<reference evidence="5" key="1">
    <citation type="journal article" date="2019" name="Int. J. Syst. Evol. Microbiol.">
        <title>The Global Catalogue of Microorganisms (GCM) 10K type strain sequencing project: providing services to taxonomists for standard genome sequencing and annotation.</title>
        <authorList>
            <consortium name="The Broad Institute Genomics Platform"/>
            <consortium name="The Broad Institute Genome Sequencing Center for Infectious Disease"/>
            <person name="Wu L."/>
            <person name="Ma J."/>
        </authorList>
    </citation>
    <scope>NUCLEOTIDE SEQUENCE [LARGE SCALE GENOMIC DNA]</scope>
    <source>
        <strain evidence="5">ICMP 6774ER</strain>
    </source>
</reference>
<sequence>MTTNSIGTDTIGQGGQASRQGAVKIDRDVTPAWETDALPDWVVYVVIPLLSAGQKWPEASESKLSELAQAWDALGDGMQPYTEPAGKAVRAIVSGYQAPSTATFTQWARTLFGSQSGVAGVRRNSAAYSAKTSDFAVETQYSKLSINVAFWVTVVAIAIWLFTAFFTAGSTAPLVGPYAAAARAAISRILVRLATLAGREVGAVNLARVTALSGATGRGLITRVLGSPVGKELVEEMGEEGFIDGWAQHQQIQMGTREEWDWQKSRAALIGAGTGAVVGMGVAGPVSRITSGVPGFAGRALNTGLTNMVASPAGSFVANGVVYGQWTNPFSEEALQGAFWGGVGRTTSISPFNPEVFTALAHPTTSLATAYDLAAASDAARAGMTGPYGGSPPPGSPMPNGPDGGPNGPGPTAGTAPVPTAPSPVNTTSTSTRPSQPVGAGSPHAGQASQDPGDAGRRATPQGDLDPSGSRRTTDPDRATDPDRQTAPAPDEREEQDERDERSRPTGTPSAATTSEPAVMSDPASPAAATGESATDPAPLSPQAGDGTGAQQAGEPAAGETTGDTGGDTSADTDVSAGTAPETGSDGVPDGAPEAGSDGVPDTAPDGVPDTDAQNAPDTATAPAGEDTSPSTDGRNGTRDQDTQLAQGGVLHAARARDAVTSTLIDNYPNTVMLPDGSLIVPMGDTDVVLPAAAVNRLTNRLQERARQVGDTQLRADAKIMLDAQLADAAQDEFSPLLAAAQPAGLRAHGAMRYAVSSLAPAAVELADGSLVVSDARGDYVISGDLLARLRFTLEASAHAHSSPAMLRTQALAALTEVMEFSAVTSPAPAPVASRPGTVTARPVAGTRFVTDARPDGSRLSLGRIHAAIDELLASDFQNEGVLSWEWDGLTLIVTTQSHGEQHFRPRLLNIDPAGLMAETTVSADSSTTPHMVTFNATVADDQVARIWLHEITDTLHRLATPASQKQGVVRRMLPGGGRKETVDECVPARLNEHAFLARQWLATPQSPERQRIRLDLDGVARELRAHGHVPPTPPWTPTTVDRSVHTPNTLTGAATEEALREVIDALVRAEAELATQIKSKQDSAEKAGEDAKAATKEAEKQSKMKDRAKDARARKEEKESEKHLAKQERDLRIAQAYEQALAKAKQTRAAYEKALGATVLSERSSGQEKVLAAATARDALRTAGELHTQYKAAVDKALPLAVTLSSALPTARLPHLTKLTDELNELLKTKGVNQRFTPSELEHIIRADFRVIVSNDGLVMRVGDGEQSAEIKIKLDLADMVEILNPEVKASEIMLGTLPQGGRTIKATEAGSTGFNGGIKLAQFAPEGGWAKALLDITDPSVGAAAGRGWSRGPSSAEYFLGGTVEDNRGESMLFDAAATWTVQIRSAKTNGWEDGITVASGHPDDANSMRFWVAHTYADQAPGSPEYIDPAKRVNVLPESVVSNMSGLNKLADDVLAEFDDEHTAFGSVVRDQVRIMMTEDLPSNLGEAVNSKLGMIRDITDDTGRPIATVTVKSRVVVESAVMVGGRSRDHWMERLRVGFSVAAGGGGVSGFMNAFLSGGLGFSELENVDGPGEYTPTIGPGWKGSRSVSRSQSAFVNDQAIHPSVQRITGHTQGYQVRVVHEVSVQHLTGAQARRPVRGDSRALIRMPEADAYRYGLPVSRDALMRDKGKPILGDDGVPVLVDDPKKDPPKGRLGQPPSWLGDGPGQLRGAGPALVQKLEGVDEFALELLKKLSVHGVVPKVNDDGTLEYSGNRLEQASQRANLREVLRQVNPQRLEAGYDQAAQDGIPIDLVHYGFNRAPEHYTVNVKLKQKFKDPRTRYVGRTEGLAVVNLDIGSDTAGRASGRGWNMGAEGSLGFGDGPEEGQDGLTHKVGGSANASYSRNIGSSAATTYNRVGLGESDGEVALINMEHELSADIFRNGTKVDSVDAVDGRAQLVFAADLLPSAKPRHTHTISQEALADLMPHAMVAHMDTTGMEQALKEVLSTGMRPDSPAFHYLAAAANVRSLIAHPEWYLGQYGAGLGVRPQGALPTQAGFTISGDMTGGTVLEPIAFVMGDIGLSLGSAGISWGGSLGYGTGSSLSMSDLDDHGASRDGGSGNHSRSAGRSRGKSILDIFGVEVLTILLGNHIPIIAEVDLAITGTEGKANPAELGGNMPGTPKSTHRRAKVLMFVPEYHMLLSYADGKDSMSLQDVGDAVERFINGTLTLDRSLATSLLPRYLAAVQEARARNEDVSFADEHTPEALMKALAKVDGLAPAMADPDAQGKTPEELLDGALSRAIALTEELSNVQVAPQYAGVMGLSGVESFTMTDPDTKQPVGMLDAVTAAVDQVAPGALANDPTFARSLSGDLAIDRSEGYLDAMLSDRGFVKGYPTVVNTTSGRSELVTVRAKLVPKGEADKGKLIGHNPHAGLIRQLYGYLETGVSRGYNASNGFGLEESSGDKVDGDSLGLSTDRGRSFSANVSEQRTKMQRFAQFGGLDRLMQEYTLEITVEVAPMRRGPFRTRTRKAVDWVTRKTRKAGPIRLDAQLVRLLPKGMTRPASTSENTKRVVDTRRFHIPPKFMVSSIQDAPNKPTLFDVIVAELSKRGERLSQKDLIELEARTSPVSLASRFGQLAGEGGYPLIRNVRKGFRNQGTNVQVEGHLSDLEVLTEPFEAELGEVDREMRTSNLGTGRSRVLPVAGSMGDSNEGSGTSSGISAGEQASEGVSEVNGRRVEASEFMKGKVVLIRARVDWDLTFQDMARLPDGVEKSQGKPKFMPGAATSVVDMAIFEADLKEIRAMQARGYSVRWNFDEDGRPTYRFVPELAEMSLVQQLTNARIKARETGELYSVEIRKDGKKHTYVAAPNGSIHSMTADGGFAEAIATLPPEVLDALEANPGVDLYEIFMDSTVLGTFTDQVIAYLKVRNVNVEPAKPTWPVQQAESAAPDGGSAGQLASAQNAGGAAAGGISAPSPAIPGTLYDAHARPADMPALSMPELVGQDVAAGDIGVDGLTWTNAQGLPVTPGTVGDHAILVVSHGGVDQHMRVAVGVPGDGLLGSTDLRSGTAEDPHLTWIAPGTHPAVVSSVLVHEITHVAQEQAAAAAGAPQGAARTSLSESEHAEGTDHCLTPRLNEHAHMSRKWAQATDPVTQSSIADAIDTIAADITRRGHTPPLPPWGSGPRVTETGPSKITIADLLGGGGSPSVGAAVGALPTSPDALRTLATQAGVASITPTDRPGVFTVNAGASTFTLALTETDTAASLPTGTGLTVGVSSNADAASAAADAAGRIAGHVAQMAGRPATSLLGRGPAPAGLLTGTPAFGVPDAVTFARLRSLAEALAGASLLTRGGVSAALRAEAETAGLVQGTPGATARLVAAARAGELSPAHIAAIQGTSITLPEIATAQAVERTATAMGVAVRDLGRGIYDILLPGSPPMSVHVTRGDHPGMVAVEDGVLVYHVANHFSIGANERAVASLVAGALAEALGMPTSPTVLSGDPNATVLTVNDLRALAELGEAVRQVATATAQQRTSRMRVFAELAHQMGLMNGGVERFRATVNGALLDQVAALIDGPQPRGVRDYLERMRRIANGTGWYPPEREYTFTCLCPVEAPCVCGRRVQEDSLRA</sequence>
<accession>A0ABW4SZ52</accession>
<comment type="caution">
    <text evidence="4">The sequence shown here is derived from an EMBL/GenBank/DDBJ whole genome shotgun (WGS) entry which is preliminary data.</text>
</comment>
<feature type="region of interest" description="Disordered" evidence="1">
    <location>
        <begin position="3085"/>
        <end position="3109"/>
    </location>
</feature>
<feature type="compositionally biased region" description="Pro residues" evidence="1">
    <location>
        <begin position="390"/>
        <end position="400"/>
    </location>
</feature>